<proteinExistence type="predicted"/>
<dbReference type="Proteomes" id="UP000572817">
    <property type="component" value="Unassembled WGS sequence"/>
</dbReference>
<keyword evidence="3" id="KW-1185">Reference proteome</keyword>
<protein>
    <submittedName>
        <fullName evidence="2">Uncharacterized protein</fullName>
    </submittedName>
</protein>
<dbReference type="EMBL" id="WWBZ02000010">
    <property type="protein sequence ID" value="KAF4311310.1"/>
    <property type="molecule type" value="Genomic_DNA"/>
</dbReference>
<gene>
    <name evidence="2" type="ORF">GTA08_BOTSDO13156</name>
</gene>
<sequence length="233" mass="25522">MDRPIFDDDLTTLNQRHTTRLLRMRRRAREAVAALEAAEHYDELHTTLADLARIVAVVRRMFAEGEVNVEDMPFEAVVDGWRVPAGTARREEADEESDDEGDTLYADLDKTRVDMRSAAAQHPPSSTSVAPTSSTTPSVSTGSTASLCASPPPPSDMFSRQAAASPRENSRAHLPGHGAAGAPLLEEDAAEYADILADEIALTVEYHYFACDRHSASPSIMLQAWKLATFRRT</sequence>
<dbReference type="OrthoDB" id="10521462at2759"/>
<name>A0A8H4J1H1_9PEZI</name>
<feature type="compositionally biased region" description="Low complexity" evidence="1">
    <location>
        <begin position="123"/>
        <end position="146"/>
    </location>
</feature>
<evidence type="ECO:0000313" key="3">
    <source>
        <dbReference type="Proteomes" id="UP000572817"/>
    </source>
</evidence>
<comment type="caution">
    <text evidence="2">The sequence shown here is derived from an EMBL/GenBank/DDBJ whole genome shotgun (WGS) entry which is preliminary data.</text>
</comment>
<evidence type="ECO:0000313" key="2">
    <source>
        <dbReference type="EMBL" id="KAF4311310.1"/>
    </source>
</evidence>
<accession>A0A8H4J1H1</accession>
<feature type="region of interest" description="Disordered" evidence="1">
    <location>
        <begin position="116"/>
        <end position="180"/>
    </location>
</feature>
<dbReference type="AlphaFoldDB" id="A0A8H4J1H1"/>
<organism evidence="2 3">
    <name type="scientific">Botryosphaeria dothidea</name>
    <dbReference type="NCBI Taxonomy" id="55169"/>
    <lineage>
        <taxon>Eukaryota</taxon>
        <taxon>Fungi</taxon>
        <taxon>Dikarya</taxon>
        <taxon>Ascomycota</taxon>
        <taxon>Pezizomycotina</taxon>
        <taxon>Dothideomycetes</taxon>
        <taxon>Dothideomycetes incertae sedis</taxon>
        <taxon>Botryosphaeriales</taxon>
        <taxon>Botryosphaeriaceae</taxon>
        <taxon>Botryosphaeria</taxon>
    </lineage>
</organism>
<reference evidence="2" key="1">
    <citation type="submission" date="2020-04" db="EMBL/GenBank/DDBJ databases">
        <title>Genome Assembly and Annotation of Botryosphaeria dothidea sdau 11-99, a Latent Pathogen of Apple Fruit Ring Rot in China.</title>
        <authorList>
            <person name="Yu C."/>
            <person name="Diao Y."/>
            <person name="Lu Q."/>
            <person name="Zhao J."/>
            <person name="Cui S."/>
            <person name="Peng C."/>
            <person name="He B."/>
            <person name="Liu H."/>
        </authorList>
    </citation>
    <scope>NUCLEOTIDE SEQUENCE [LARGE SCALE GENOMIC DNA]</scope>
    <source>
        <strain evidence="2">Sdau11-99</strain>
    </source>
</reference>
<evidence type="ECO:0000256" key="1">
    <source>
        <dbReference type="SAM" id="MobiDB-lite"/>
    </source>
</evidence>